<protein>
    <recommendedName>
        <fullName evidence="11">Type I restriction enzyme endonuclease subunit</fullName>
        <shortName evidence="11">R protein</shortName>
        <ecNumber evidence="11">3.1.21.3</ecNumber>
    </recommendedName>
</protein>
<dbReference type="Proteomes" id="UP001209486">
    <property type="component" value="Unassembled WGS sequence"/>
</dbReference>
<dbReference type="Gene3D" id="3.90.1570.50">
    <property type="match status" value="1"/>
</dbReference>
<dbReference type="InterPro" id="IPR027417">
    <property type="entry name" value="P-loop_NTPase"/>
</dbReference>
<comment type="caution">
    <text evidence="13">The sequence shown here is derived from an EMBL/GenBank/DDBJ whole genome shotgun (WGS) entry which is preliminary data.</text>
</comment>
<comment type="catalytic activity">
    <reaction evidence="1 11">
        <text>Endonucleolytic cleavage of DNA to give random double-stranded fragments with terminal 5'-phosphates, ATP is simultaneously hydrolyzed.</text>
        <dbReference type="EC" id="3.1.21.3"/>
    </reaction>
</comment>
<evidence type="ECO:0000256" key="1">
    <source>
        <dbReference type="ARBA" id="ARBA00000851"/>
    </source>
</evidence>
<dbReference type="Pfam" id="PF04313">
    <property type="entry name" value="HSDR_N"/>
    <property type="match status" value="1"/>
</dbReference>
<proteinExistence type="inferred from homology"/>
<evidence type="ECO:0000256" key="6">
    <source>
        <dbReference type="ARBA" id="ARBA00022747"/>
    </source>
</evidence>
<comment type="function">
    <text evidence="11">Subunit R is required for both nuclease and ATPase activities, but not for modification.</text>
</comment>
<evidence type="ECO:0000256" key="2">
    <source>
        <dbReference type="ARBA" id="ARBA00008598"/>
    </source>
</evidence>
<dbReference type="CDD" id="cd22332">
    <property type="entry name" value="HsdR_N"/>
    <property type="match status" value="1"/>
</dbReference>
<keyword evidence="5 11" id="KW-0547">Nucleotide-binding</keyword>
<feature type="domain" description="Helicase ATP-binding" evidence="12">
    <location>
        <begin position="278"/>
        <end position="453"/>
    </location>
</feature>
<dbReference type="GO" id="GO:0003677">
    <property type="term" value="F:DNA binding"/>
    <property type="evidence" value="ECO:0007669"/>
    <property type="project" value="UniProtKB-KW"/>
</dbReference>
<evidence type="ECO:0000259" key="12">
    <source>
        <dbReference type="PROSITE" id="PS51192"/>
    </source>
</evidence>
<evidence type="ECO:0000256" key="10">
    <source>
        <dbReference type="ARBA" id="ARBA00023125"/>
    </source>
</evidence>
<dbReference type="PROSITE" id="PS51192">
    <property type="entry name" value="HELICASE_ATP_BIND_1"/>
    <property type="match status" value="1"/>
</dbReference>
<dbReference type="InterPro" id="IPR007409">
    <property type="entry name" value="Restrct_endonuc_type1_HsdR_N"/>
</dbReference>
<sequence length="1051" mass="120371">MSVVVSSEFQTQKRLIKDCLVNDLGYDYIGNLHDLFNKPVDEERLKKYLYSRGYPRSGVVKAVKELRDLTEDRVASLYELNKKVYSLLRYGITYSEPGQKEKERLHYIDWEHPELNEFAVAEEVTVRYTTGKKSKRPDIVLYVNGIAVGMFELKKSCVEASQGIRQLITNQKREYISGFFSTQQLLFAGNETQGLYYGTIETPEKFYLQWREDPKAADPVSVDVQHLRDQTKNPLRQGVISLCEKRRLLQIIHDFVIFDAGIKKVPRPNQLFANLAARPFIERGEGGIIWNTQGSGKSLIMAWLAKWIIEHVDDSRVVIITDRDELDKQIRDLFIDIDEKIRRAKSGADLRAILNKSDDRVVCSLIHKYGHNAGKDSDIDSYRKELLDNLPVDYQAKGHIVAFIDEAHRTNSGKLHEAVRQLMPGATLIGFTGTPLLKKDKKTTLEVFGPYIHTYKFNEGVADGVVLDLRYEARDIDQDLSSEAKIDQWFEEKTAGLTEAAKDKLKASWSTLNKLYSSKERLQKIVNDIIFDMQTKPRLKRERGTAMLVAGSIYQACRYWELFQMAGFKRCAVVTSYEPTDASVRTSASDPDQESEDEYKKRIYERMLGSQTVKDFEDEAKRLFKDEPAKMKLLIVVDKLLTGFDAPSATYLYVDKSMHDHDLFQAICRVNRPDDPSKDYGYIVDYKDLFRSVQSAFADYTSEAFEGYDKEDVEGLIKQRALEAKAKMEGARDSLRQLLSEVPAPRDDAAHIRFFCEPPAAEDEADADSRKRNTFYGLVSALTRSFADCADRLVTDFNYTDADVAQIRSDVHNYNQLKDAVMLAAGDWIDLRSYQEDMRFILDTYVTAQDSTVVSKLDDTPLVELLLDNASTTPVDLILAGVTGDDNAKAEIIDANLISEIVRKMPMNQSYYGKMSELLKKLIGERRLGALSYAEYLRQVTELARRIHSPEETENYPDQIRDSQAKRALYDFAQEKRDLEGLDIEDVALQLHLAIVDSVEVGWLANRAKQQRIKNAIAQTLEDYELLEPRIDQLVEEIYELVTRQEEYFDD</sequence>
<dbReference type="CDD" id="cd18030">
    <property type="entry name" value="DEXHc_RE_I_HsdR"/>
    <property type="match status" value="1"/>
</dbReference>
<accession>A0ABD4TXK3</accession>
<evidence type="ECO:0000256" key="5">
    <source>
        <dbReference type="ARBA" id="ARBA00022741"/>
    </source>
</evidence>
<evidence type="ECO:0000256" key="8">
    <source>
        <dbReference type="ARBA" id="ARBA00022801"/>
    </source>
</evidence>
<dbReference type="GO" id="GO:0009035">
    <property type="term" value="F:type I site-specific deoxyribonuclease activity"/>
    <property type="evidence" value="ECO:0007669"/>
    <property type="project" value="UniProtKB-EC"/>
</dbReference>
<dbReference type="InterPro" id="IPR004473">
    <property type="entry name" value="Restrct_endonuc_typeI_HsdR"/>
</dbReference>
<evidence type="ECO:0000313" key="13">
    <source>
        <dbReference type="EMBL" id="MCU9969621.1"/>
    </source>
</evidence>
<comment type="subunit">
    <text evidence="3 11">The type I restriction/modification system is composed of three polypeptides R, M and S.</text>
</comment>
<dbReference type="GO" id="GO:0009307">
    <property type="term" value="P:DNA restriction-modification system"/>
    <property type="evidence" value="ECO:0007669"/>
    <property type="project" value="UniProtKB-KW"/>
</dbReference>
<name>A0ABD4TXK3_9ACTO</name>
<keyword evidence="6 11" id="KW-0680">Restriction system</keyword>
<organism evidence="13 14">
    <name type="scientific">Mobiluncus mulieris</name>
    <dbReference type="NCBI Taxonomy" id="2052"/>
    <lineage>
        <taxon>Bacteria</taxon>
        <taxon>Bacillati</taxon>
        <taxon>Actinomycetota</taxon>
        <taxon>Actinomycetes</taxon>
        <taxon>Actinomycetales</taxon>
        <taxon>Actinomycetaceae</taxon>
        <taxon>Mobiluncus</taxon>
    </lineage>
</organism>
<dbReference type="NCBIfam" id="TIGR00348">
    <property type="entry name" value="hsdR"/>
    <property type="match status" value="1"/>
</dbReference>
<keyword evidence="7" id="KW-0255">Endonuclease</keyword>
<keyword evidence="8 11" id="KW-0378">Hydrolase</keyword>
<gene>
    <name evidence="13" type="ORF">FYZ43_09545</name>
</gene>
<dbReference type="CDD" id="cd18800">
    <property type="entry name" value="SF2_C_EcoR124I-like"/>
    <property type="match status" value="1"/>
</dbReference>
<dbReference type="AlphaFoldDB" id="A0ABD4TXK3"/>
<dbReference type="Pfam" id="PF18766">
    <property type="entry name" value="SWI2_SNF2"/>
    <property type="match status" value="1"/>
</dbReference>
<dbReference type="GO" id="GO:0005524">
    <property type="term" value="F:ATP binding"/>
    <property type="evidence" value="ECO:0007669"/>
    <property type="project" value="UniProtKB-KW"/>
</dbReference>
<evidence type="ECO:0000256" key="7">
    <source>
        <dbReference type="ARBA" id="ARBA00022759"/>
    </source>
</evidence>
<evidence type="ECO:0000256" key="3">
    <source>
        <dbReference type="ARBA" id="ARBA00011296"/>
    </source>
</evidence>
<dbReference type="RefSeq" id="WP_169771215.1">
    <property type="nucleotide sequence ID" value="NZ_JABCUP010000025.1"/>
</dbReference>
<reference evidence="13 14" key="1">
    <citation type="submission" date="2019-08" db="EMBL/GenBank/DDBJ databases">
        <title>Comparison of rpoB and gyrB Sequences from Mobiluncus Species and Development of a Multiplex PCR Method for Clinical Detection of Mobiluncus curtisii and Mobiluncus mulieris.</title>
        <authorList>
            <person name="Yang L."/>
            <person name="Shen Y."/>
            <person name="Xu G."/>
            <person name="Shu L.-B."/>
            <person name="Hu J."/>
            <person name="Zhang R."/>
            <person name="Wang Y."/>
            <person name="Zhou H.-W."/>
            <person name="Zhang X."/>
        </authorList>
    </citation>
    <scope>NUCLEOTIDE SEQUENCE [LARGE SCALE GENOMIC DNA]</scope>
    <source>
        <strain evidence="13 14">M26</strain>
    </source>
</reference>
<dbReference type="InterPro" id="IPR055180">
    <property type="entry name" value="HsdR_RecA-like_helicase_dom_2"/>
</dbReference>
<evidence type="ECO:0000256" key="11">
    <source>
        <dbReference type="RuleBase" id="RU364115"/>
    </source>
</evidence>
<keyword evidence="9 11" id="KW-0067">ATP-binding</keyword>
<dbReference type="InterPro" id="IPR014001">
    <property type="entry name" value="Helicase_ATP-bd"/>
</dbReference>
<dbReference type="SUPFAM" id="SSF52540">
    <property type="entry name" value="P-loop containing nucleoside triphosphate hydrolases"/>
    <property type="match status" value="1"/>
</dbReference>
<dbReference type="InterPro" id="IPR040980">
    <property type="entry name" value="SWI2_SNF2"/>
</dbReference>
<dbReference type="PANTHER" id="PTHR30195:SF15">
    <property type="entry name" value="TYPE I RESTRICTION ENZYME HINDI ENDONUCLEASE SUBUNIT"/>
    <property type="match status" value="1"/>
</dbReference>
<dbReference type="InterPro" id="IPR051268">
    <property type="entry name" value="Type-I_R_enzyme_R_subunit"/>
</dbReference>
<dbReference type="EC" id="3.1.21.3" evidence="11"/>
<keyword evidence="10 11" id="KW-0238">DNA-binding</keyword>
<evidence type="ECO:0000313" key="14">
    <source>
        <dbReference type="Proteomes" id="UP001209486"/>
    </source>
</evidence>
<evidence type="ECO:0000256" key="4">
    <source>
        <dbReference type="ARBA" id="ARBA00022722"/>
    </source>
</evidence>
<comment type="similarity">
    <text evidence="2 11">Belongs to the HsdR family.</text>
</comment>
<evidence type="ECO:0000256" key="9">
    <source>
        <dbReference type="ARBA" id="ARBA00022840"/>
    </source>
</evidence>
<dbReference type="PANTHER" id="PTHR30195">
    <property type="entry name" value="TYPE I SITE-SPECIFIC DEOXYRIBONUCLEASE PROTEIN SUBUNIT M AND R"/>
    <property type="match status" value="1"/>
</dbReference>
<dbReference type="EMBL" id="VSZY01000020">
    <property type="protein sequence ID" value="MCU9969621.1"/>
    <property type="molecule type" value="Genomic_DNA"/>
</dbReference>
<dbReference type="SMART" id="SM00487">
    <property type="entry name" value="DEXDc"/>
    <property type="match status" value="1"/>
</dbReference>
<dbReference type="Gene3D" id="3.40.50.300">
    <property type="entry name" value="P-loop containing nucleotide triphosphate hydrolases"/>
    <property type="match status" value="2"/>
</dbReference>
<keyword evidence="4" id="KW-0540">Nuclease</keyword>
<dbReference type="Pfam" id="PF22679">
    <property type="entry name" value="T1R_D3-like"/>
    <property type="match status" value="1"/>
</dbReference>